<organism evidence="1 2">
    <name type="scientific">Trichoderma asperellum (strain ATCC 204424 / CBS 433.97 / NBRC 101777)</name>
    <dbReference type="NCBI Taxonomy" id="1042311"/>
    <lineage>
        <taxon>Eukaryota</taxon>
        <taxon>Fungi</taxon>
        <taxon>Dikarya</taxon>
        <taxon>Ascomycota</taxon>
        <taxon>Pezizomycotina</taxon>
        <taxon>Sordariomycetes</taxon>
        <taxon>Hypocreomycetidae</taxon>
        <taxon>Hypocreales</taxon>
        <taxon>Hypocreaceae</taxon>
        <taxon>Trichoderma</taxon>
    </lineage>
</organism>
<keyword evidence="2" id="KW-1185">Reference proteome</keyword>
<dbReference type="AlphaFoldDB" id="A0A2T3YQG1"/>
<dbReference type="OrthoDB" id="5240432at2759"/>
<dbReference type="STRING" id="1042311.A0A2T3YQG1"/>
<protein>
    <submittedName>
        <fullName evidence="1">Uncharacterized protein</fullName>
    </submittedName>
</protein>
<feature type="non-terminal residue" evidence="1">
    <location>
        <position position="1"/>
    </location>
</feature>
<accession>A0A2T3YQG1</accession>
<gene>
    <name evidence="1" type="ORF">M441DRAFT_154958</name>
</gene>
<name>A0A2T3YQG1_TRIA4</name>
<dbReference type="EMBL" id="KZ679305">
    <property type="protein sequence ID" value="PTB34756.1"/>
    <property type="molecule type" value="Genomic_DNA"/>
</dbReference>
<evidence type="ECO:0000313" key="1">
    <source>
        <dbReference type="EMBL" id="PTB34756.1"/>
    </source>
</evidence>
<reference evidence="1 2" key="1">
    <citation type="submission" date="2016-07" db="EMBL/GenBank/DDBJ databases">
        <title>Multiple horizontal gene transfer events from other fungi enriched the ability of initially mycotrophic Trichoderma (Ascomycota) to feed on dead plant biomass.</title>
        <authorList>
            <consortium name="DOE Joint Genome Institute"/>
            <person name="Aerts A."/>
            <person name="Atanasova L."/>
            <person name="Chenthamara K."/>
            <person name="Zhang J."/>
            <person name="Grujic M."/>
            <person name="Henrissat B."/>
            <person name="Kuo A."/>
            <person name="Salamov A."/>
            <person name="Lipzen A."/>
            <person name="Labutti K."/>
            <person name="Barry K."/>
            <person name="Miao Y."/>
            <person name="Rahimi M.J."/>
            <person name="Shen Q."/>
            <person name="Grigoriev I.V."/>
            <person name="Kubicek C.P."/>
            <person name="Druzhinina I.S."/>
        </authorList>
    </citation>
    <scope>NUCLEOTIDE SEQUENCE [LARGE SCALE GENOMIC DNA]</scope>
    <source>
        <strain evidence="1 2">CBS 433.97</strain>
    </source>
</reference>
<evidence type="ECO:0000313" key="2">
    <source>
        <dbReference type="Proteomes" id="UP000240493"/>
    </source>
</evidence>
<dbReference type="Proteomes" id="UP000240493">
    <property type="component" value="Unassembled WGS sequence"/>
</dbReference>
<sequence>GISTDKCWITWNKYNILWLPPEYQPSTSAVWPYAPSFTSPQVLLTDVAIALGSGLGRVVVFRMSGSGLFSL</sequence>
<proteinExistence type="predicted"/>